<organism evidence="1 2">
    <name type="scientific">Eptatretus burgeri</name>
    <name type="common">Inshore hagfish</name>
    <dbReference type="NCBI Taxonomy" id="7764"/>
    <lineage>
        <taxon>Eukaryota</taxon>
        <taxon>Metazoa</taxon>
        <taxon>Chordata</taxon>
        <taxon>Craniata</taxon>
        <taxon>Vertebrata</taxon>
        <taxon>Cyclostomata</taxon>
        <taxon>Myxini</taxon>
        <taxon>Myxiniformes</taxon>
        <taxon>Myxinidae</taxon>
        <taxon>Eptatretinae</taxon>
        <taxon>Eptatretus</taxon>
    </lineage>
</organism>
<name>A0A8C4WUV8_EPTBU</name>
<evidence type="ECO:0000313" key="1">
    <source>
        <dbReference type="Ensembl" id="ENSEBUP00000012138.1"/>
    </source>
</evidence>
<dbReference type="Proteomes" id="UP000694388">
    <property type="component" value="Unplaced"/>
</dbReference>
<evidence type="ECO:0000313" key="2">
    <source>
        <dbReference type="Proteomes" id="UP000694388"/>
    </source>
</evidence>
<dbReference type="Ensembl" id="ENSEBUT00000012714.1">
    <property type="protein sequence ID" value="ENSEBUP00000012138.1"/>
    <property type="gene ID" value="ENSEBUG00000007739.1"/>
</dbReference>
<sequence>MLSVFGNLEIWTKSWLGGNRLCFEAQSKSLKDPSHLLFLMTVWGKRGSHQTLEFEKGRQTQGLNERVKVSRKPDILGGNPTSLRHSMIITSPTNFTNLTTTHFPPASLNGSRYFWYRTLKAGNLRSWIFVSNTIRTNYLNKYYSIENIVKKKPHFCF</sequence>
<keyword evidence="2" id="KW-1185">Reference proteome</keyword>
<dbReference type="AlphaFoldDB" id="A0A8C4WUV8"/>
<accession>A0A8C4WUV8</accession>
<reference evidence="1" key="2">
    <citation type="submission" date="2025-09" db="UniProtKB">
        <authorList>
            <consortium name="Ensembl"/>
        </authorList>
    </citation>
    <scope>IDENTIFICATION</scope>
</reference>
<proteinExistence type="predicted"/>
<reference evidence="1" key="1">
    <citation type="submission" date="2025-08" db="UniProtKB">
        <authorList>
            <consortium name="Ensembl"/>
        </authorList>
    </citation>
    <scope>IDENTIFICATION</scope>
</reference>
<protein>
    <submittedName>
        <fullName evidence="1">Uncharacterized protein</fullName>
    </submittedName>
</protein>